<reference evidence="3" key="2">
    <citation type="submission" date="2021-01" db="UniProtKB">
        <authorList>
            <consortium name="EnsemblMetazoa"/>
        </authorList>
    </citation>
    <scope>IDENTIFICATION</scope>
</reference>
<proteinExistence type="predicted"/>
<dbReference type="EnsemblMetazoa" id="XM_030997513">
    <property type="protein sequence ID" value="XP_030853373"/>
    <property type="gene ID" value="LOC100893059"/>
</dbReference>
<dbReference type="SMART" id="SM00198">
    <property type="entry name" value="SCP"/>
    <property type="match status" value="1"/>
</dbReference>
<dbReference type="InterPro" id="IPR001283">
    <property type="entry name" value="CRISP-related"/>
</dbReference>
<dbReference type="SUPFAM" id="SSF55797">
    <property type="entry name" value="PR-1-like"/>
    <property type="match status" value="1"/>
</dbReference>
<dbReference type="InterPro" id="IPR034113">
    <property type="entry name" value="SCP_GAPR1-like"/>
</dbReference>
<protein>
    <recommendedName>
        <fullName evidence="2">SCP domain-containing protein</fullName>
    </recommendedName>
</protein>
<dbReference type="Proteomes" id="UP000007110">
    <property type="component" value="Unassembled WGS sequence"/>
</dbReference>
<dbReference type="OrthoDB" id="337038at2759"/>
<dbReference type="PANTHER" id="PTHR10334">
    <property type="entry name" value="CYSTEINE-RICH SECRETORY PROTEIN-RELATED"/>
    <property type="match status" value="1"/>
</dbReference>
<name>A0A7M7PNJ3_STRPU</name>
<accession>A0A7M7PNJ3</accession>
<dbReference type="Pfam" id="PF00188">
    <property type="entry name" value="CAP"/>
    <property type="match status" value="1"/>
</dbReference>
<dbReference type="RefSeq" id="XP_030853373.1">
    <property type="nucleotide sequence ID" value="XM_030997513.1"/>
</dbReference>
<feature type="region of interest" description="Disordered" evidence="1">
    <location>
        <begin position="134"/>
        <end position="153"/>
    </location>
</feature>
<dbReference type="PRINTS" id="PR00837">
    <property type="entry name" value="V5TPXLIKE"/>
</dbReference>
<keyword evidence="4" id="KW-1185">Reference proteome</keyword>
<evidence type="ECO:0000256" key="1">
    <source>
        <dbReference type="SAM" id="MobiDB-lite"/>
    </source>
</evidence>
<dbReference type="InterPro" id="IPR035940">
    <property type="entry name" value="CAP_sf"/>
</dbReference>
<evidence type="ECO:0000313" key="4">
    <source>
        <dbReference type="Proteomes" id="UP000007110"/>
    </source>
</evidence>
<dbReference type="AlphaFoldDB" id="A0A7M7PNJ3"/>
<evidence type="ECO:0000313" key="3">
    <source>
        <dbReference type="EnsemblMetazoa" id="XP_030853373"/>
    </source>
</evidence>
<dbReference type="Gene3D" id="3.40.33.10">
    <property type="entry name" value="CAP"/>
    <property type="match status" value="1"/>
</dbReference>
<dbReference type="GeneID" id="100893059"/>
<sequence>MANLDDFQQAILDAHNKLRSERGVPALAWATDIATTASNWAQNISEKGFLQNSDNQVLGENILMTTEDLDGDHVVLKWLQEENNYDYDNQKWQKGTSRFTQMIWKASTEFGVAKVPLRNKDGFVIVANYRPRGNGNRPGEYQKNVPSRSDDTV</sequence>
<feature type="domain" description="SCP" evidence="2">
    <location>
        <begin position="6"/>
        <end position="137"/>
    </location>
</feature>
<evidence type="ECO:0000259" key="2">
    <source>
        <dbReference type="SMART" id="SM00198"/>
    </source>
</evidence>
<dbReference type="InParanoid" id="A0A7M7PNJ3"/>
<reference evidence="4" key="1">
    <citation type="submission" date="2015-02" db="EMBL/GenBank/DDBJ databases">
        <title>Genome sequencing for Strongylocentrotus purpuratus.</title>
        <authorList>
            <person name="Murali S."/>
            <person name="Liu Y."/>
            <person name="Vee V."/>
            <person name="English A."/>
            <person name="Wang M."/>
            <person name="Skinner E."/>
            <person name="Han Y."/>
            <person name="Muzny D.M."/>
            <person name="Worley K.C."/>
            <person name="Gibbs R.A."/>
        </authorList>
    </citation>
    <scope>NUCLEOTIDE SEQUENCE</scope>
</reference>
<dbReference type="OMA" id="WYEEHEK"/>
<organism evidence="3 4">
    <name type="scientific">Strongylocentrotus purpuratus</name>
    <name type="common">Purple sea urchin</name>
    <dbReference type="NCBI Taxonomy" id="7668"/>
    <lineage>
        <taxon>Eukaryota</taxon>
        <taxon>Metazoa</taxon>
        <taxon>Echinodermata</taxon>
        <taxon>Eleutherozoa</taxon>
        <taxon>Echinozoa</taxon>
        <taxon>Echinoidea</taxon>
        <taxon>Euechinoidea</taxon>
        <taxon>Echinacea</taxon>
        <taxon>Camarodonta</taxon>
        <taxon>Echinidea</taxon>
        <taxon>Strongylocentrotidae</taxon>
        <taxon>Strongylocentrotus</taxon>
    </lineage>
</organism>
<dbReference type="CDD" id="cd05382">
    <property type="entry name" value="CAP_GAPR1-like"/>
    <property type="match status" value="1"/>
</dbReference>
<dbReference type="FunFam" id="3.40.33.10:FF:000025">
    <property type="entry name" value="Predicted protein"/>
    <property type="match status" value="1"/>
</dbReference>
<dbReference type="KEGG" id="spu:100893059"/>
<dbReference type="InterPro" id="IPR014044">
    <property type="entry name" value="CAP_dom"/>
</dbReference>